<name>A0ABT1M567_9MYCO</name>
<dbReference type="InterPro" id="IPR015655">
    <property type="entry name" value="PP2C"/>
</dbReference>
<dbReference type="PROSITE" id="PS51746">
    <property type="entry name" value="PPM_2"/>
    <property type="match status" value="1"/>
</dbReference>
<dbReference type="Gene3D" id="3.60.40.10">
    <property type="entry name" value="PPM-type phosphatase domain"/>
    <property type="match status" value="1"/>
</dbReference>
<dbReference type="SUPFAM" id="SSF81606">
    <property type="entry name" value="PP2C-like"/>
    <property type="match status" value="1"/>
</dbReference>
<gene>
    <name evidence="2" type="ORF">NM203_14375</name>
</gene>
<dbReference type="InterPro" id="IPR036457">
    <property type="entry name" value="PPM-type-like_dom_sf"/>
</dbReference>
<dbReference type="InterPro" id="IPR001932">
    <property type="entry name" value="PPM-type_phosphatase-like_dom"/>
</dbReference>
<dbReference type="PANTHER" id="PTHR47992">
    <property type="entry name" value="PROTEIN PHOSPHATASE"/>
    <property type="match status" value="1"/>
</dbReference>
<evidence type="ECO:0000259" key="1">
    <source>
        <dbReference type="PROSITE" id="PS51746"/>
    </source>
</evidence>
<protein>
    <submittedName>
        <fullName evidence="2">Protein phosphatase 2C domain-containing protein</fullName>
    </submittedName>
</protein>
<dbReference type="CDD" id="cd00143">
    <property type="entry name" value="PP2Cc"/>
    <property type="match status" value="1"/>
</dbReference>
<evidence type="ECO:0000313" key="3">
    <source>
        <dbReference type="Proteomes" id="UP001651690"/>
    </source>
</evidence>
<reference evidence="2 3" key="1">
    <citation type="submission" date="2022-06" db="EMBL/GenBank/DDBJ databases">
        <title>Mycolicibacterium sp. CAU 1645 isolated from seawater.</title>
        <authorList>
            <person name="Kim W."/>
        </authorList>
    </citation>
    <scope>NUCLEOTIDE SEQUENCE [LARGE SCALE GENOMIC DNA]</scope>
    <source>
        <strain evidence="2 3">CAU 1645</strain>
    </source>
</reference>
<organism evidence="2 3">
    <name type="scientific">Mycolicibacterium arenosum</name>
    <dbReference type="NCBI Taxonomy" id="2952157"/>
    <lineage>
        <taxon>Bacteria</taxon>
        <taxon>Bacillati</taxon>
        <taxon>Actinomycetota</taxon>
        <taxon>Actinomycetes</taxon>
        <taxon>Mycobacteriales</taxon>
        <taxon>Mycobacteriaceae</taxon>
        <taxon>Mycolicibacterium</taxon>
    </lineage>
</organism>
<dbReference type="SMART" id="SM00332">
    <property type="entry name" value="PP2Cc"/>
    <property type="match status" value="1"/>
</dbReference>
<proteinExistence type="predicted"/>
<accession>A0ABT1M567</accession>
<feature type="domain" description="PPM-type phosphatase" evidence="1">
    <location>
        <begin position="34"/>
        <end position="288"/>
    </location>
</feature>
<dbReference type="Pfam" id="PF13672">
    <property type="entry name" value="PP2C_2"/>
    <property type="match status" value="1"/>
</dbReference>
<dbReference type="Proteomes" id="UP001651690">
    <property type="component" value="Unassembled WGS sequence"/>
</dbReference>
<dbReference type="EMBL" id="JANDBD010000005">
    <property type="protein sequence ID" value="MCP9273374.1"/>
    <property type="molecule type" value="Genomic_DNA"/>
</dbReference>
<evidence type="ECO:0000313" key="2">
    <source>
        <dbReference type="EMBL" id="MCP9273374.1"/>
    </source>
</evidence>
<dbReference type="SMART" id="SM00331">
    <property type="entry name" value="PP2C_SIG"/>
    <property type="match status" value="1"/>
</dbReference>
<comment type="caution">
    <text evidence="2">The sequence shown here is derived from an EMBL/GenBank/DDBJ whole genome shotgun (WGS) entry which is preliminary data.</text>
</comment>
<keyword evidence="3" id="KW-1185">Reference proteome</keyword>
<dbReference type="RefSeq" id="WP_255060665.1">
    <property type="nucleotide sequence ID" value="NZ_JANDBD010000005.1"/>
</dbReference>
<sequence length="292" mass="29421">MTGVPELHRVALPQATADGGDHAVPDRDSVQLGEIVLMSDRGLRHSINEDAAAAGIIAGDGSDRPHPRVAVVCDGVSSSTAARLASSAASRAGVDAMLAALAAAESPLAAVFAGLAEAASAAESAGAEASPGTAPSCTYTAAVVAENAAGTVQITVGNVGDSRAYWLPIPPGVPRQLTVDDSVAQQLVTAGLPPDSPAVARMAHVLSRWLGGHTESKPWSESSVQTIDVDDAGLLLLCTDGLWNYLPEAADIASVRADAEGIDAATVLVDHALQAGGHDNVTVILIPIDGQS</sequence>